<proteinExistence type="predicted"/>
<name>X1CLG4_9ZZZZ</name>
<gene>
    <name evidence="1" type="ORF">S01H4_39141</name>
</gene>
<organism evidence="1">
    <name type="scientific">marine sediment metagenome</name>
    <dbReference type="NCBI Taxonomy" id="412755"/>
    <lineage>
        <taxon>unclassified sequences</taxon>
        <taxon>metagenomes</taxon>
        <taxon>ecological metagenomes</taxon>
    </lineage>
</organism>
<evidence type="ECO:0000313" key="1">
    <source>
        <dbReference type="EMBL" id="GAG97003.1"/>
    </source>
</evidence>
<comment type="caution">
    <text evidence="1">The sequence shown here is derived from an EMBL/GenBank/DDBJ whole genome shotgun (WGS) entry which is preliminary data.</text>
</comment>
<dbReference type="AlphaFoldDB" id="X1CLG4"/>
<accession>X1CLG4</accession>
<protein>
    <submittedName>
        <fullName evidence="1">Uncharacterized protein</fullName>
    </submittedName>
</protein>
<feature type="non-terminal residue" evidence="1">
    <location>
        <position position="88"/>
    </location>
</feature>
<dbReference type="EMBL" id="BART01021170">
    <property type="protein sequence ID" value="GAG97003.1"/>
    <property type="molecule type" value="Genomic_DNA"/>
</dbReference>
<reference evidence="1" key="1">
    <citation type="journal article" date="2014" name="Front. Microbiol.">
        <title>High frequency of phylogenetically diverse reductive dehalogenase-homologous genes in deep subseafloor sedimentary metagenomes.</title>
        <authorList>
            <person name="Kawai M."/>
            <person name="Futagami T."/>
            <person name="Toyoda A."/>
            <person name="Takaki Y."/>
            <person name="Nishi S."/>
            <person name="Hori S."/>
            <person name="Arai W."/>
            <person name="Tsubouchi T."/>
            <person name="Morono Y."/>
            <person name="Uchiyama I."/>
            <person name="Ito T."/>
            <person name="Fujiyama A."/>
            <person name="Inagaki F."/>
            <person name="Takami H."/>
        </authorList>
    </citation>
    <scope>NUCLEOTIDE SEQUENCE</scope>
    <source>
        <strain evidence="1">Expedition CK06-06</strain>
    </source>
</reference>
<sequence>MASALVMMFGGALTNALAFSGSNFLFSQLSGSAERKRHNLAMERLQSERDLWNEQRLKHIDFINQKLKEQGHAEKTFKSVDEAMQAYY</sequence>